<dbReference type="AlphaFoldDB" id="A0A1B2EJP9"/>
<dbReference type="OrthoDB" id="8019052at2"/>
<name>A0A1B2EJP9_9HYPH</name>
<reference evidence="1" key="1">
    <citation type="submission" date="2016-07" db="EMBL/GenBank/DDBJ databases">
        <title>Microvirga ossetica sp. nov. a new species of rhizobia isolated from root nodules of the legume species Vicia alpestris Steven originated from North Ossetia region in the Caucasus.</title>
        <authorList>
            <person name="Safronova V.I."/>
            <person name="Kuznetsova I.G."/>
            <person name="Sazanova A.L."/>
            <person name="Belimov A."/>
            <person name="Andronov E."/>
            <person name="Osledkin Y.S."/>
            <person name="Onishchuk O.P."/>
            <person name="Kurchak O.N."/>
            <person name="Shaposhnikov A.I."/>
            <person name="Willems A."/>
            <person name="Tikhonovich I.A."/>
        </authorList>
    </citation>
    <scope>NUCLEOTIDE SEQUENCE [LARGE SCALE GENOMIC DNA]</scope>
    <source>
        <strain evidence="1">V5/3M</strain>
    </source>
</reference>
<dbReference type="KEGG" id="moc:BB934_19830"/>
<dbReference type="RefSeq" id="WP_099511203.1">
    <property type="nucleotide sequence ID" value="NZ_CP016616.1"/>
</dbReference>
<sequence>MIAELHVKLRRLLQQTASKFARATGMPAVVADETHVVHDEEDVPKADRMAEQHDRVASLLPSLAQALGHQAPDRLPRAVPPSIEDLDRSTDMDASLDTLAEQMLTLVEIVSAQEKDIKALKEQSRRLEEHDQAIAVAVSTFFHVLSASRVAKLGEIANILNHIITIAEQEGRPPGSIKFLQDLAGMLQDEPRDEAR</sequence>
<gene>
    <name evidence="1" type="ORF">BB934_19830</name>
</gene>
<proteinExistence type="predicted"/>
<dbReference type="EMBL" id="CP016616">
    <property type="protein sequence ID" value="ANY80196.1"/>
    <property type="molecule type" value="Genomic_DNA"/>
</dbReference>
<accession>A0A1B2EJP9</accession>
<organism evidence="1">
    <name type="scientific">Microvirga ossetica</name>
    <dbReference type="NCBI Taxonomy" id="1882682"/>
    <lineage>
        <taxon>Bacteria</taxon>
        <taxon>Pseudomonadati</taxon>
        <taxon>Pseudomonadota</taxon>
        <taxon>Alphaproteobacteria</taxon>
        <taxon>Hyphomicrobiales</taxon>
        <taxon>Methylobacteriaceae</taxon>
        <taxon>Microvirga</taxon>
    </lineage>
</organism>
<protein>
    <submittedName>
        <fullName evidence="1">Uncharacterized protein</fullName>
    </submittedName>
</protein>
<evidence type="ECO:0000313" key="1">
    <source>
        <dbReference type="EMBL" id="ANY80196.1"/>
    </source>
</evidence>